<sequence length="493" mass="51407">MCSSISCVSPVLSVCLLNGPADAPAFVALGPQQLSLLDLLRLLRQRRRTDPAANSFATDQLKAAAAVPTQIIFGLSSHQRLVAEAKCQVAGIRLQGRLGLTQEVLCFTTLLDADLKSTTDTTFTVLLAKVTQCCRGEEPNSLLLTTMDHEQYVFVGFPPGECDRMLMNIRMDTMIAGPPPGSLLGALPPAPSRTNSHPSAPVPQGPFSRMHQRAASYSNILTGGALGDLSSRPGPLQQQQQQQLQAQAQQQGVSPASAAASAVRNVFSNYTHSPQLGKGMGGGAGPGTPSSMMSTPGGASTEQGSEQQLKGGGQPGSPRLASTRHAPHSSSGSVVEHPSPATPTLGGGWPMGLGDARAQEEQATQGPSLPPPAPGREHLSPPVMMAPCHLAGKLFHTDGTLLLFRDRIDFVASREGSPPGVAEGGLLLHTIPLSAIETVTQKTSFLAGNPLLVIQLEPDPSKPDMPTLLTFGGITDALLASFKQCISDLATSS</sequence>
<evidence type="ECO:0000256" key="1">
    <source>
        <dbReference type="SAM" id="MobiDB-lite"/>
    </source>
</evidence>
<reference evidence="2" key="1">
    <citation type="submission" date="2017-08" db="EMBL/GenBank/DDBJ databases">
        <authorList>
            <person name="Polle J.E."/>
            <person name="Barry K."/>
            <person name="Cushman J."/>
            <person name="Schmutz J."/>
            <person name="Tran D."/>
            <person name="Hathwaick L.T."/>
            <person name="Yim W.C."/>
            <person name="Jenkins J."/>
            <person name="Mckie-Krisberg Z.M."/>
            <person name="Prochnik S."/>
            <person name="Lindquist E."/>
            <person name="Dockter R.B."/>
            <person name="Adam C."/>
            <person name="Molina H."/>
            <person name="Bunkerborg J."/>
            <person name="Jin E."/>
            <person name="Buchheim M."/>
            <person name="Magnuson J."/>
        </authorList>
    </citation>
    <scope>NUCLEOTIDE SEQUENCE</scope>
    <source>
        <strain evidence="2">CCAP 19/18</strain>
    </source>
</reference>
<feature type="region of interest" description="Disordered" evidence="1">
    <location>
        <begin position="272"/>
        <end position="381"/>
    </location>
</feature>
<feature type="region of interest" description="Disordered" evidence="1">
    <location>
        <begin position="223"/>
        <end position="257"/>
    </location>
</feature>
<dbReference type="Gene3D" id="2.30.29.30">
    <property type="entry name" value="Pleckstrin-homology domain (PH domain)/Phosphotyrosine-binding domain (PTB)"/>
    <property type="match status" value="1"/>
</dbReference>
<protein>
    <recommendedName>
        <fullName evidence="4">GRAM domain-containing protein</fullName>
    </recommendedName>
</protein>
<evidence type="ECO:0008006" key="4">
    <source>
        <dbReference type="Google" id="ProtNLM"/>
    </source>
</evidence>
<gene>
    <name evidence="2" type="ORF">DUNSADRAFT_8506</name>
</gene>
<proteinExistence type="predicted"/>
<evidence type="ECO:0000313" key="2">
    <source>
        <dbReference type="EMBL" id="KAF5834736.1"/>
    </source>
</evidence>
<keyword evidence="3" id="KW-1185">Reference proteome</keyword>
<evidence type="ECO:0000313" key="3">
    <source>
        <dbReference type="Proteomes" id="UP000815325"/>
    </source>
</evidence>
<dbReference type="Proteomes" id="UP000815325">
    <property type="component" value="Unassembled WGS sequence"/>
</dbReference>
<feature type="compositionally biased region" description="Polar residues" evidence="1">
    <location>
        <begin position="297"/>
        <end position="308"/>
    </location>
</feature>
<dbReference type="InterPro" id="IPR011993">
    <property type="entry name" value="PH-like_dom_sf"/>
</dbReference>
<name>A0ABQ7GJF2_DUNSA</name>
<dbReference type="EMBL" id="MU069741">
    <property type="protein sequence ID" value="KAF5834736.1"/>
    <property type="molecule type" value="Genomic_DNA"/>
</dbReference>
<comment type="caution">
    <text evidence="2">The sequence shown here is derived from an EMBL/GenBank/DDBJ whole genome shotgun (WGS) entry which is preliminary data.</text>
</comment>
<organism evidence="2 3">
    <name type="scientific">Dunaliella salina</name>
    <name type="common">Green alga</name>
    <name type="synonym">Protococcus salinus</name>
    <dbReference type="NCBI Taxonomy" id="3046"/>
    <lineage>
        <taxon>Eukaryota</taxon>
        <taxon>Viridiplantae</taxon>
        <taxon>Chlorophyta</taxon>
        <taxon>core chlorophytes</taxon>
        <taxon>Chlorophyceae</taxon>
        <taxon>CS clade</taxon>
        <taxon>Chlamydomonadales</taxon>
        <taxon>Dunaliellaceae</taxon>
        <taxon>Dunaliella</taxon>
    </lineage>
</organism>
<feature type="compositionally biased region" description="Low complexity" evidence="1">
    <location>
        <begin position="234"/>
        <end position="257"/>
    </location>
</feature>
<feature type="region of interest" description="Disordered" evidence="1">
    <location>
        <begin position="180"/>
        <end position="208"/>
    </location>
</feature>
<accession>A0ABQ7GJF2</accession>